<evidence type="ECO:0000256" key="2">
    <source>
        <dbReference type="ARBA" id="ARBA00023125"/>
    </source>
</evidence>
<dbReference type="InterPro" id="IPR029016">
    <property type="entry name" value="GAF-like_dom_sf"/>
</dbReference>
<keyword evidence="1" id="KW-0805">Transcription regulation</keyword>
<dbReference type="InterPro" id="IPR014757">
    <property type="entry name" value="Tscrpt_reg_IclR_C"/>
</dbReference>
<evidence type="ECO:0000313" key="6">
    <source>
        <dbReference type="EMBL" id="MFD2760173.1"/>
    </source>
</evidence>
<dbReference type="PROSITE" id="PS51077">
    <property type="entry name" value="HTH_ICLR"/>
    <property type="match status" value="1"/>
</dbReference>
<keyword evidence="3" id="KW-0804">Transcription</keyword>
<dbReference type="Pfam" id="PF01614">
    <property type="entry name" value="IclR_C"/>
    <property type="match status" value="1"/>
</dbReference>
<comment type="caution">
    <text evidence="6">The sequence shown here is derived from an EMBL/GenBank/DDBJ whole genome shotgun (WGS) entry which is preliminary data.</text>
</comment>
<proteinExistence type="predicted"/>
<dbReference type="Gene3D" id="1.10.10.10">
    <property type="entry name" value="Winged helix-like DNA-binding domain superfamily/Winged helix DNA-binding domain"/>
    <property type="match status" value="1"/>
</dbReference>
<evidence type="ECO:0000259" key="5">
    <source>
        <dbReference type="PROSITE" id="PS51078"/>
    </source>
</evidence>
<accession>A0ABW5V3A6</accession>
<dbReference type="EMBL" id="JBHUNA010000007">
    <property type="protein sequence ID" value="MFD2760173.1"/>
    <property type="molecule type" value="Genomic_DNA"/>
</dbReference>
<sequence>MNQSVLKALKLLDYFSAETPALTLKEITNKSGMPKPTVYRLLTALEHHHFLSKTKENEHDSKYQLGLKLLELGQIVTDQLEVRAIALPYMEELGREINEVIHLVIVDHDEATYIEKVDSSRALRLNTRVGKSSPLHLGSGPKMLLANMPYERQQYIIEKSGLQRPDSSRPIDEDELQQELKTIYETGYAYSIGEQDADTTGISYPIYDYSGKVIAALAVSGLSSHFEGENLHVLKAKTRQTAEAISRKLGLRGPALQQGDEDK</sequence>
<evidence type="ECO:0000256" key="1">
    <source>
        <dbReference type="ARBA" id="ARBA00023015"/>
    </source>
</evidence>
<dbReference type="SUPFAM" id="SSF55781">
    <property type="entry name" value="GAF domain-like"/>
    <property type="match status" value="1"/>
</dbReference>
<dbReference type="PROSITE" id="PS51078">
    <property type="entry name" value="ICLR_ED"/>
    <property type="match status" value="1"/>
</dbReference>
<name>A0ABW5V3A6_9BACI</name>
<evidence type="ECO:0000313" key="7">
    <source>
        <dbReference type="Proteomes" id="UP001597502"/>
    </source>
</evidence>
<reference evidence="7" key="1">
    <citation type="journal article" date="2019" name="Int. J. Syst. Evol. Microbiol.">
        <title>The Global Catalogue of Microorganisms (GCM) 10K type strain sequencing project: providing services to taxonomists for standard genome sequencing and annotation.</title>
        <authorList>
            <consortium name="The Broad Institute Genomics Platform"/>
            <consortium name="The Broad Institute Genome Sequencing Center for Infectious Disease"/>
            <person name="Wu L."/>
            <person name="Ma J."/>
        </authorList>
    </citation>
    <scope>NUCLEOTIDE SEQUENCE [LARGE SCALE GENOMIC DNA]</scope>
    <source>
        <strain evidence="7">TISTR 1535</strain>
    </source>
</reference>
<dbReference type="SMART" id="SM00346">
    <property type="entry name" value="HTH_ICLR"/>
    <property type="match status" value="1"/>
</dbReference>
<dbReference type="Gene3D" id="3.30.450.40">
    <property type="match status" value="1"/>
</dbReference>
<evidence type="ECO:0000256" key="3">
    <source>
        <dbReference type="ARBA" id="ARBA00023163"/>
    </source>
</evidence>
<dbReference type="SUPFAM" id="SSF46785">
    <property type="entry name" value="Winged helix' DNA-binding domain"/>
    <property type="match status" value="1"/>
</dbReference>
<gene>
    <name evidence="6" type="ORF">ACFSUO_04195</name>
</gene>
<dbReference type="InterPro" id="IPR036388">
    <property type="entry name" value="WH-like_DNA-bd_sf"/>
</dbReference>
<evidence type="ECO:0000259" key="4">
    <source>
        <dbReference type="PROSITE" id="PS51077"/>
    </source>
</evidence>
<organism evidence="6 7">
    <name type="scientific">Lentibacillus juripiscarius</name>
    <dbReference type="NCBI Taxonomy" id="257446"/>
    <lineage>
        <taxon>Bacteria</taxon>
        <taxon>Bacillati</taxon>
        <taxon>Bacillota</taxon>
        <taxon>Bacilli</taxon>
        <taxon>Bacillales</taxon>
        <taxon>Bacillaceae</taxon>
        <taxon>Lentibacillus</taxon>
    </lineage>
</organism>
<feature type="domain" description="IclR-ED" evidence="5">
    <location>
        <begin position="68"/>
        <end position="251"/>
    </location>
</feature>
<dbReference type="Pfam" id="PF09339">
    <property type="entry name" value="HTH_IclR"/>
    <property type="match status" value="1"/>
</dbReference>
<keyword evidence="7" id="KW-1185">Reference proteome</keyword>
<feature type="domain" description="HTH iclR-type" evidence="4">
    <location>
        <begin position="2"/>
        <end position="67"/>
    </location>
</feature>
<dbReference type="InterPro" id="IPR005471">
    <property type="entry name" value="Tscrpt_reg_IclR_N"/>
</dbReference>
<dbReference type="InterPro" id="IPR036390">
    <property type="entry name" value="WH_DNA-bd_sf"/>
</dbReference>
<protein>
    <submittedName>
        <fullName evidence="6">IclR family transcriptional regulator</fullName>
    </submittedName>
</protein>
<dbReference type="InterPro" id="IPR050707">
    <property type="entry name" value="HTH_MetabolicPath_Reg"/>
</dbReference>
<dbReference type="RefSeq" id="WP_382391396.1">
    <property type="nucleotide sequence ID" value="NZ_JBHUNA010000007.1"/>
</dbReference>
<dbReference type="Proteomes" id="UP001597502">
    <property type="component" value="Unassembled WGS sequence"/>
</dbReference>
<dbReference type="PANTHER" id="PTHR30136:SF24">
    <property type="entry name" value="HTH-TYPE TRANSCRIPTIONAL REPRESSOR ALLR"/>
    <property type="match status" value="1"/>
</dbReference>
<keyword evidence="2" id="KW-0238">DNA-binding</keyword>
<dbReference type="PANTHER" id="PTHR30136">
    <property type="entry name" value="HELIX-TURN-HELIX TRANSCRIPTIONAL REGULATOR, ICLR FAMILY"/>
    <property type="match status" value="1"/>
</dbReference>